<evidence type="ECO:0000313" key="4">
    <source>
        <dbReference type="EMBL" id="RZC25681.1"/>
    </source>
</evidence>
<comment type="caution">
    <text evidence="4">The sequence shown here is derived from an EMBL/GenBank/DDBJ whole genome shotgun (WGS) entry which is preliminary data.</text>
</comment>
<keyword evidence="4" id="KW-0032">Aminotransferase</keyword>
<dbReference type="InterPro" id="IPR015421">
    <property type="entry name" value="PyrdxlP-dep_Trfase_major"/>
</dbReference>
<dbReference type="PROSITE" id="PS50014">
    <property type="entry name" value="BROMODOMAIN_2"/>
    <property type="match status" value="1"/>
</dbReference>
<dbReference type="Pfam" id="PF00202">
    <property type="entry name" value="Aminotran_3"/>
    <property type="match status" value="1"/>
</dbReference>
<dbReference type="Proteomes" id="UP000289340">
    <property type="component" value="Chromosome 2"/>
</dbReference>
<keyword evidence="4" id="KW-0808">Transferase</keyword>
<feature type="domain" description="Bromo" evidence="3">
    <location>
        <begin position="43"/>
        <end position="92"/>
    </location>
</feature>
<evidence type="ECO:0000256" key="2">
    <source>
        <dbReference type="PROSITE-ProRule" id="PRU00035"/>
    </source>
</evidence>
<feature type="non-terminal residue" evidence="4">
    <location>
        <position position="1"/>
    </location>
</feature>
<organism evidence="4 5">
    <name type="scientific">Glycine soja</name>
    <name type="common">Wild soybean</name>
    <dbReference type="NCBI Taxonomy" id="3848"/>
    <lineage>
        <taxon>Eukaryota</taxon>
        <taxon>Viridiplantae</taxon>
        <taxon>Streptophyta</taxon>
        <taxon>Embryophyta</taxon>
        <taxon>Tracheophyta</taxon>
        <taxon>Spermatophyta</taxon>
        <taxon>Magnoliopsida</taxon>
        <taxon>eudicotyledons</taxon>
        <taxon>Gunneridae</taxon>
        <taxon>Pentapetalae</taxon>
        <taxon>rosids</taxon>
        <taxon>fabids</taxon>
        <taxon>Fabales</taxon>
        <taxon>Fabaceae</taxon>
        <taxon>Papilionoideae</taxon>
        <taxon>50 kb inversion clade</taxon>
        <taxon>NPAAA clade</taxon>
        <taxon>indigoferoid/millettioid clade</taxon>
        <taxon>Phaseoleae</taxon>
        <taxon>Glycine</taxon>
        <taxon>Glycine subgen. Soja</taxon>
    </lineage>
</organism>
<dbReference type="InterPro" id="IPR001487">
    <property type="entry name" value="Bromodomain"/>
</dbReference>
<reference evidence="4 5" key="1">
    <citation type="submission" date="2018-09" db="EMBL/GenBank/DDBJ databases">
        <title>A high-quality reference genome of wild soybean provides a powerful tool to mine soybean genomes.</title>
        <authorList>
            <person name="Xie M."/>
            <person name="Chung C.Y.L."/>
            <person name="Li M.-W."/>
            <person name="Wong F.-L."/>
            <person name="Chan T.-F."/>
            <person name="Lam H.-M."/>
        </authorList>
    </citation>
    <scope>NUCLEOTIDE SEQUENCE [LARGE SCALE GENOMIC DNA]</scope>
    <source>
        <strain evidence="5">cv. W05</strain>
        <tissue evidence="4">Hypocotyl of etiolated seedlings</tissue>
    </source>
</reference>
<dbReference type="Pfam" id="PF00439">
    <property type="entry name" value="Bromodomain"/>
    <property type="match status" value="1"/>
</dbReference>
<dbReference type="SUPFAM" id="SSF53383">
    <property type="entry name" value="PLP-dependent transferases"/>
    <property type="match status" value="1"/>
</dbReference>
<keyword evidence="1 2" id="KW-0103">Bromodomain</keyword>
<dbReference type="InterPro" id="IPR015424">
    <property type="entry name" value="PyrdxlP-dep_Trfase"/>
</dbReference>
<dbReference type="FunFam" id="3.40.640.10:FF:000185">
    <property type="entry name" value="Ornithine aminotransferase"/>
    <property type="match status" value="1"/>
</dbReference>
<gene>
    <name evidence="4" type="ORF">D0Y65_004404</name>
</gene>
<dbReference type="SMART" id="SM00297">
    <property type="entry name" value="BROMO"/>
    <property type="match status" value="1"/>
</dbReference>
<dbReference type="InterPro" id="IPR051831">
    <property type="entry name" value="Bromodomain_contain_prot"/>
</dbReference>
<dbReference type="PANTHER" id="PTHR22881">
    <property type="entry name" value="BROMODOMAIN CONTAINING PROTEIN"/>
    <property type="match status" value="1"/>
</dbReference>
<dbReference type="AlphaFoldDB" id="A0A445LR24"/>
<evidence type="ECO:0000259" key="3">
    <source>
        <dbReference type="PROSITE" id="PS50014"/>
    </source>
</evidence>
<name>A0A445LR24_GLYSO</name>
<dbReference type="InterPro" id="IPR005814">
    <property type="entry name" value="Aminotrans_3"/>
</dbReference>
<evidence type="ECO:0000313" key="5">
    <source>
        <dbReference type="Proteomes" id="UP000289340"/>
    </source>
</evidence>
<sequence>VKGRKVESKGLHSVPVSGAPVILQSGIPLPDKRTLELILDKLHKKDTYGVFADPVDPEELPDYHDVIKHPMDFATVRKKLGNESSYTTLEQFEVYKQGPKTRAYVAGVTSINLAEYVPAAVDKETEIVVPLNVPGTNDITNLSLFVLSPFYTTMHNCFNCLFTQILGKASGGGVIPVSAVLADKDVMLCIQPGQHGSTFGGNPMASAVAIGSVEVIKNERLVKRYQMHCQILYCQYILIIMHT</sequence>
<dbReference type="Gene3D" id="1.20.920.10">
    <property type="entry name" value="Bromodomain-like"/>
    <property type="match status" value="1"/>
</dbReference>
<evidence type="ECO:0000256" key="1">
    <source>
        <dbReference type="ARBA" id="ARBA00023117"/>
    </source>
</evidence>
<dbReference type="Gene3D" id="3.40.640.10">
    <property type="entry name" value="Type I PLP-dependent aspartate aminotransferase-like (Major domain)"/>
    <property type="match status" value="1"/>
</dbReference>
<dbReference type="InterPro" id="IPR036427">
    <property type="entry name" value="Bromodomain-like_sf"/>
</dbReference>
<proteinExistence type="predicted"/>
<dbReference type="SUPFAM" id="SSF47370">
    <property type="entry name" value="Bromodomain"/>
    <property type="match status" value="1"/>
</dbReference>
<protein>
    <submittedName>
        <fullName evidence="4">Ornithine aminotransferase, mitochondrial</fullName>
    </submittedName>
</protein>
<dbReference type="GO" id="GO:0030170">
    <property type="term" value="F:pyridoxal phosphate binding"/>
    <property type="evidence" value="ECO:0007669"/>
    <property type="project" value="InterPro"/>
</dbReference>
<dbReference type="GO" id="GO:0008483">
    <property type="term" value="F:transaminase activity"/>
    <property type="evidence" value="ECO:0007669"/>
    <property type="project" value="UniProtKB-KW"/>
</dbReference>
<keyword evidence="5" id="KW-1185">Reference proteome</keyword>
<dbReference type="EMBL" id="QZWG01000002">
    <property type="protein sequence ID" value="RZC25681.1"/>
    <property type="molecule type" value="Genomic_DNA"/>
</dbReference>
<accession>A0A445LR24</accession>
<dbReference type="PANTHER" id="PTHR22881:SF43">
    <property type="entry name" value="DNA-BINDING BROMODOMAIN PROTEIN"/>
    <property type="match status" value="1"/>
</dbReference>